<feature type="compositionally biased region" description="Low complexity" evidence="4">
    <location>
        <begin position="1347"/>
        <end position="1360"/>
    </location>
</feature>
<dbReference type="VEuPathDB" id="VectorBase:AMEM010447"/>
<accession>A0A182V821</accession>
<dbReference type="VEuPathDB" id="VectorBase:AMEM21_015627"/>
<dbReference type="PANTHER" id="PTHR24412">
    <property type="entry name" value="KELCH PROTEIN"/>
    <property type="match status" value="1"/>
</dbReference>
<feature type="compositionally biased region" description="Basic and acidic residues" evidence="4">
    <location>
        <begin position="65"/>
        <end position="76"/>
    </location>
</feature>
<dbReference type="SMART" id="SM00225">
    <property type="entry name" value="BTB"/>
    <property type="match status" value="1"/>
</dbReference>
<feature type="compositionally biased region" description="Low complexity" evidence="4">
    <location>
        <begin position="824"/>
        <end position="843"/>
    </location>
</feature>
<feature type="region of interest" description="Disordered" evidence="4">
    <location>
        <begin position="1340"/>
        <end position="1377"/>
    </location>
</feature>
<dbReference type="GO" id="GO:0005856">
    <property type="term" value="C:cytoskeleton"/>
    <property type="evidence" value="ECO:0007669"/>
    <property type="project" value="UniProtKB-SubCell"/>
</dbReference>
<sequence>MHNWARFCPAATAHQCWFSLCVCGVLLCSASSELPDTDFLAPHFFVGNRTASAAHNAAPCVVNRKQREKETSREASRSTQDTLGSPLQCMLSFIQYTLGIMSSLGNGNNQHNINSNTGSSQNSAAEGTMERGSCILVRYASQNSLDESSQKQLPRSNGKEKTTGAYRNNIHTQRSFEAMNMMREQNLLCDVVLVAEGIEIPAHKMVLASCSPYFYAMFTGFEESRQDRITLQGVDPRALQLLIEYVYRAVVEVTEDNVQILLTAANLLQLTDVRDACCDYLQTQLDPSNCLGIRDFADIHGCIDLLNYAETYIEQHFSEVVQFDEFLNLTSDQVAHLIKSDRLSVPTEEKVYECVITWIQYDVSGRQHHLADLMEHVRLPLLSQDYLVQYVEKEQLMKGDLQCKDYIIEALKYHLLKGEQKTCFKTPRTIPRQPVGLPKVLLVIGGQAPKAIRSVECYDLREEKWYQVAEMPTRRCRAGLAVLGDKVYAVGGFNGSLRVKTVDVYDPVLDQWTTSHNMEARRSTLGVAVLNHCIYAVGGFDGSTGLSSAEMFDPKRQEWRLIASMSTRRSSVGVGVVNGLLYAVGGYDGASRQCLASVERYNPSTDTWTQIAEMSARRSGAGVGVLDNILYAVGGHDGPLVRKSVEAYDPATNTWRPVGDMAFCRRNAGVVAHNGMLYVVGGDDGLSNLASVEVYSPETDSWRILPSSMSIGRSYAGVAMIDKPFEQQGARAAPKQSFSSHHHTTTYTRYANCAALQNEAASLPAAGANDDENSQAEGLNPEPAMNNAPNGNSVHYENIYESIEQFAPLNGGGGGAGVGGNGAPAGIPAVSNPAPQHAAANQPQPGPSGRSLNGGAAACIPPPPPSMLHSMQQLYHPMAYRNELYDRTAGYDVPRGRPAPSYYQNPPPVAGSSNGRYANLHLDLNRARYPVGSAAPQQPRPPRQRSFDDTESYHYYRCHSQSNGVAKCDNLYERVREEPAYQNTGSFAPAANRAAGLFGRFDVIGHGVGRIERHLSSSCGNIDHYSLGGHYAVLGHSHLGTVGHIRLNQPGANAPGSVVGGPAGTNAPYCANGTANAQPNATKDSSSVNVKSFFSCLGGENSQSMNNLNKPSTANGAAGGSVNAANGSDSTLAGAAGGAGGASSGGASGGNGGQGGSIMGGLASAAAVGVSGVGTGGTLGGKSTGAIPKISRKSKQSQQSAAQEPTANVPAPPSLASVGGLPPADLSAADPMYANGMGGRVTKPSLQWLLVNKWLPLWVGQTPPDYKFIDFNFMFSRNCDGCSTAGGAHGQQQQEIVRYGAIDQADYIPPAREYPTMTGSYPRVLRNTPQLARLREHEYENVPLNDGPGPRGSAPRAGPALQPVRARSESPSRVGADPLRSWAFNFENNTFRPARSPALSVGPSGSATNGTPKPREVRRITDGTFGVRDLQRQPDGEEPGPSGLAGKFAAAAAAAAAGVKRATEPDRDDGRLSSASSSSDSDNFAIESLAAESGGQPDEEEEEDGSTRSAEVLRVENGARGGGGSNSTEKGNAGSSSNDTSDSLNYDGPEPEAADRSLSEDEDEQAACCGAVVIVEEEAPENTVSE</sequence>
<feature type="region of interest" description="Disordered" evidence="4">
    <location>
        <begin position="1394"/>
        <end position="1445"/>
    </location>
</feature>
<evidence type="ECO:0000256" key="3">
    <source>
        <dbReference type="ARBA" id="ARBA00023203"/>
    </source>
</evidence>
<feature type="region of interest" description="Disordered" evidence="4">
    <location>
        <begin position="62"/>
        <end position="83"/>
    </location>
</feature>
<feature type="signal peptide" evidence="5">
    <location>
        <begin position="1"/>
        <end position="32"/>
    </location>
</feature>
<feature type="compositionally biased region" description="Basic and acidic residues" evidence="4">
    <location>
        <begin position="1461"/>
        <end position="1471"/>
    </location>
</feature>
<dbReference type="Proteomes" id="UP000075903">
    <property type="component" value="Unassembled WGS sequence"/>
</dbReference>
<dbReference type="SUPFAM" id="SSF117281">
    <property type="entry name" value="Kelch motif"/>
    <property type="match status" value="1"/>
</dbReference>
<dbReference type="SUPFAM" id="SSF54695">
    <property type="entry name" value="POZ domain"/>
    <property type="match status" value="1"/>
</dbReference>
<dbReference type="Pfam" id="PF00651">
    <property type="entry name" value="BTB"/>
    <property type="match status" value="1"/>
</dbReference>
<dbReference type="InterPro" id="IPR015915">
    <property type="entry name" value="Kelch-typ_b-propeller"/>
</dbReference>
<keyword evidence="8" id="KW-1185">Reference proteome</keyword>
<dbReference type="Gene3D" id="1.25.40.420">
    <property type="match status" value="1"/>
</dbReference>
<dbReference type="CDD" id="cd18235">
    <property type="entry name" value="BTB_POZ_KLHL2-like"/>
    <property type="match status" value="1"/>
</dbReference>
<reference evidence="7" key="1">
    <citation type="submission" date="2020-05" db="UniProtKB">
        <authorList>
            <consortium name="EnsemblMetazoa"/>
        </authorList>
    </citation>
    <scope>IDENTIFICATION</scope>
    <source>
        <strain evidence="7">MAF</strain>
    </source>
</reference>
<feature type="region of interest" description="Disordered" evidence="4">
    <location>
        <begin position="765"/>
        <end position="793"/>
    </location>
</feature>
<dbReference type="EnsemblMetazoa" id="AMEM010447-RA">
    <property type="protein sequence ID" value="AMEM010447-PA"/>
    <property type="gene ID" value="AMEM010447"/>
</dbReference>
<dbReference type="SMART" id="SM00612">
    <property type="entry name" value="Kelch"/>
    <property type="match status" value="6"/>
</dbReference>
<feature type="chain" id="PRO_5046649973" evidence="5">
    <location>
        <begin position="33"/>
        <end position="1586"/>
    </location>
</feature>
<evidence type="ECO:0000256" key="5">
    <source>
        <dbReference type="SAM" id="SignalP"/>
    </source>
</evidence>
<dbReference type="SMART" id="SM00875">
    <property type="entry name" value="BACK"/>
    <property type="match status" value="1"/>
</dbReference>
<evidence type="ECO:0000259" key="6">
    <source>
        <dbReference type="PROSITE" id="PS50097"/>
    </source>
</evidence>
<feature type="region of interest" description="Disordered" evidence="4">
    <location>
        <begin position="1459"/>
        <end position="1566"/>
    </location>
</feature>
<dbReference type="Pfam" id="PF01344">
    <property type="entry name" value="Kelch_1"/>
    <property type="match status" value="6"/>
</dbReference>
<dbReference type="PANTHER" id="PTHR24412:SF466">
    <property type="entry name" value="RING CANAL KELCH PROTEIN"/>
    <property type="match status" value="1"/>
</dbReference>
<dbReference type="InterPro" id="IPR006652">
    <property type="entry name" value="Kelch_1"/>
</dbReference>
<keyword evidence="2" id="KW-0677">Repeat</keyword>
<evidence type="ECO:0000256" key="1">
    <source>
        <dbReference type="ARBA" id="ARBA00022441"/>
    </source>
</evidence>
<evidence type="ECO:0000256" key="2">
    <source>
        <dbReference type="ARBA" id="ARBA00022737"/>
    </source>
</evidence>
<dbReference type="GO" id="GO:0003779">
    <property type="term" value="F:actin binding"/>
    <property type="evidence" value="ECO:0007669"/>
    <property type="project" value="UniProtKB-KW"/>
</dbReference>
<organism evidence="7 8">
    <name type="scientific">Anopheles merus</name>
    <name type="common">Mosquito</name>
    <dbReference type="NCBI Taxonomy" id="30066"/>
    <lineage>
        <taxon>Eukaryota</taxon>
        <taxon>Metazoa</taxon>
        <taxon>Ecdysozoa</taxon>
        <taxon>Arthropoda</taxon>
        <taxon>Hexapoda</taxon>
        <taxon>Insecta</taxon>
        <taxon>Pterygota</taxon>
        <taxon>Neoptera</taxon>
        <taxon>Endopterygota</taxon>
        <taxon>Diptera</taxon>
        <taxon>Nematocera</taxon>
        <taxon>Culicoidea</taxon>
        <taxon>Culicidae</taxon>
        <taxon>Anophelinae</taxon>
        <taxon>Anopheles</taxon>
    </lineage>
</organism>
<feature type="compositionally biased region" description="Low complexity" evidence="4">
    <location>
        <begin position="1472"/>
        <end position="1482"/>
    </location>
</feature>
<evidence type="ECO:0000313" key="8">
    <source>
        <dbReference type="Proteomes" id="UP000075903"/>
    </source>
</evidence>
<dbReference type="Gene3D" id="2.120.10.80">
    <property type="entry name" value="Kelch-type beta propeller"/>
    <property type="match status" value="1"/>
</dbReference>
<dbReference type="Pfam" id="PF07707">
    <property type="entry name" value="BACK"/>
    <property type="match status" value="1"/>
</dbReference>
<dbReference type="InterPro" id="IPR011333">
    <property type="entry name" value="SKP1/BTB/POZ_sf"/>
</dbReference>
<dbReference type="InterPro" id="IPR011705">
    <property type="entry name" value="BACK"/>
</dbReference>
<dbReference type="STRING" id="30066.A0A182V821"/>
<protein>
    <submittedName>
        <fullName evidence="7">BTB domain-containing protein</fullName>
    </submittedName>
</protein>
<dbReference type="CDD" id="cd18445">
    <property type="entry name" value="BACK_KLHL2_like"/>
    <property type="match status" value="1"/>
</dbReference>
<proteinExistence type="predicted"/>
<evidence type="ECO:0000256" key="4">
    <source>
        <dbReference type="SAM" id="MobiDB-lite"/>
    </source>
</evidence>
<feature type="region of interest" description="Disordered" evidence="4">
    <location>
        <begin position="824"/>
        <end position="865"/>
    </location>
</feature>
<dbReference type="Gene3D" id="3.30.710.10">
    <property type="entry name" value="Potassium Channel Kv1.1, Chain A"/>
    <property type="match status" value="1"/>
</dbReference>
<feature type="compositionally biased region" description="Polar residues" evidence="4">
    <location>
        <begin position="1526"/>
        <end position="1544"/>
    </location>
</feature>
<evidence type="ECO:0000313" key="7">
    <source>
        <dbReference type="EnsemblMetazoa" id="AMEM010447-PA"/>
    </source>
</evidence>
<feature type="domain" description="BTB" evidence="6">
    <location>
        <begin position="189"/>
        <end position="255"/>
    </location>
</feature>
<dbReference type="InterPro" id="IPR000210">
    <property type="entry name" value="BTB/POZ_dom"/>
</dbReference>
<dbReference type="PROSITE" id="PS50097">
    <property type="entry name" value="BTB"/>
    <property type="match status" value="1"/>
</dbReference>
<name>A0A182V821_ANOME</name>
<keyword evidence="1" id="KW-0880">Kelch repeat</keyword>
<keyword evidence="3" id="KW-0009">Actin-binding</keyword>
<keyword evidence="5" id="KW-0732">Signal</keyword>
<feature type="region of interest" description="Disordered" evidence="4">
    <location>
        <begin position="1181"/>
        <end position="1222"/>
    </location>
</feature>